<evidence type="ECO:0000256" key="1">
    <source>
        <dbReference type="SAM" id="MobiDB-lite"/>
    </source>
</evidence>
<keyword evidence="3" id="KW-1185">Reference proteome</keyword>
<gene>
    <name evidence="2" type="ORF">R3W88_014482</name>
</gene>
<evidence type="ECO:0008006" key="4">
    <source>
        <dbReference type="Google" id="ProtNLM"/>
    </source>
</evidence>
<organism evidence="2 3">
    <name type="scientific">Solanum pinnatisectum</name>
    <name type="common">tansyleaf nightshade</name>
    <dbReference type="NCBI Taxonomy" id="50273"/>
    <lineage>
        <taxon>Eukaryota</taxon>
        <taxon>Viridiplantae</taxon>
        <taxon>Streptophyta</taxon>
        <taxon>Embryophyta</taxon>
        <taxon>Tracheophyta</taxon>
        <taxon>Spermatophyta</taxon>
        <taxon>Magnoliopsida</taxon>
        <taxon>eudicotyledons</taxon>
        <taxon>Gunneridae</taxon>
        <taxon>Pentapetalae</taxon>
        <taxon>asterids</taxon>
        <taxon>lamiids</taxon>
        <taxon>Solanales</taxon>
        <taxon>Solanaceae</taxon>
        <taxon>Solanoideae</taxon>
        <taxon>Solaneae</taxon>
        <taxon>Solanum</taxon>
    </lineage>
</organism>
<comment type="caution">
    <text evidence="2">The sequence shown here is derived from an EMBL/GenBank/DDBJ whole genome shotgun (WGS) entry which is preliminary data.</text>
</comment>
<proteinExistence type="predicted"/>
<evidence type="ECO:0000313" key="2">
    <source>
        <dbReference type="EMBL" id="KAK4716144.1"/>
    </source>
</evidence>
<dbReference type="Proteomes" id="UP001311915">
    <property type="component" value="Unassembled WGS sequence"/>
</dbReference>
<protein>
    <recommendedName>
        <fullName evidence="4">Retrotransposon Copia-like N-terminal domain-containing protein</fullName>
    </recommendedName>
</protein>
<reference evidence="2 3" key="1">
    <citation type="submission" date="2023-10" db="EMBL/GenBank/DDBJ databases">
        <title>Genome-Wide Identification Analysis in wild type Solanum Pinnatisectum Reveals Some Genes Defensing Phytophthora Infestans.</title>
        <authorList>
            <person name="Sun C."/>
        </authorList>
    </citation>
    <scope>NUCLEOTIDE SEQUENCE [LARGE SCALE GENOMIC DNA]</scope>
    <source>
        <strain evidence="2">LQN</strain>
        <tissue evidence="2">Leaf</tissue>
    </source>
</reference>
<dbReference type="EMBL" id="JAWPEI010000009">
    <property type="protein sequence ID" value="KAK4716144.1"/>
    <property type="molecule type" value="Genomic_DNA"/>
</dbReference>
<feature type="region of interest" description="Disordered" evidence="1">
    <location>
        <begin position="279"/>
        <end position="298"/>
    </location>
</feature>
<name>A0AAV9KS33_9SOLN</name>
<sequence>MGECSENINTILEPITIIFGLKINGKNYSLWSQILIGTMEPDIIILFVRLPMDNNIWDTVSQTYYKGAGRLVIYDLSCQAMCIKKRENNFYILCRFAQNMVGIGSSECVYLSACLDDIYDRVRSDILCANPFPNPESAFAMLFFQNRNYHSKARRDAEKGCTHYSNPKHIIDYFLIFMDIQIDGKVVATVSTSTSLPTTGTTLVSIEIDDSDLAMPRYSSGNIGSTPIKMDSNKDTRLVIDSGATNQMTFDLSVLQAPNKPHCSHVYNANDQGILNQTVQQESEESRSPVPLVPTNNAPSDDVLEVCIIYEETNTNNLIDDTTPWFLAMITRIVSVTFADQSRKSTSKILH</sequence>
<dbReference type="AlphaFoldDB" id="A0AAV9KS33"/>
<evidence type="ECO:0000313" key="3">
    <source>
        <dbReference type="Proteomes" id="UP001311915"/>
    </source>
</evidence>
<accession>A0AAV9KS33</accession>